<dbReference type="PANTHER" id="PTHR40375">
    <property type="entry name" value="SPORULATION-SPECIFIC PROTEIN 22"/>
    <property type="match status" value="1"/>
</dbReference>
<evidence type="ECO:0000313" key="1">
    <source>
        <dbReference type="EMBL" id="ORZ21274.1"/>
    </source>
</evidence>
<dbReference type="STRING" id="90262.A0A1X2IS13"/>
<gene>
    <name evidence="1" type="ORF">BCR42DRAFT_448138</name>
</gene>
<protein>
    <recommendedName>
        <fullName evidence="3">Protein ZIP4 homolog</fullName>
    </recommendedName>
</protein>
<dbReference type="GO" id="GO:0090173">
    <property type="term" value="P:regulation of synaptonemal complex assembly"/>
    <property type="evidence" value="ECO:0007669"/>
    <property type="project" value="InterPro"/>
</dbReference>
<dbReference type="InterPro" id="IPR039057">
    <property type="entry name" value="Spo22/ZIP4"/>
</dbReference>
<evidence type="ECO:0008006" key="3">
    <source>
        <dbReference type="Google" id="ProtNLM"/>
    </source>
</evidence>
<organism evidence="1 2">
    <name type="scientific">Absidia repens</name>
    <dbReference type="NCBI Taxonomy" id="90262"/>
    <lineage>
        <taxon>Eukaryota</taxon>
        <taxon>Fungi</taxon>
        <taxon>Fungi incertae sedis</taxon>
        <taxon>Mucoromycota</taxon>
        <taxon>Mucoromycotina</taxon>
        <taxon>Mucoromycetes</taxon>
        <taxon>Mucorales</taxon>
        <taxon>Cunninghamellaceae</taxon>
        <taxon>Absidia</taxon>
    </lineage>
</organism>
<name>A0A1X2IS13_9FUNG</name>
<comment type="caution">
    <text evidence="1">The sequence shown here is derived from an EMBL/GenBank/DDBJ whole genome shotgun (WGS) entry which is preliminary data.</text>
</comment>
<dbReference type="OrthoDB" id="65716at2759"/>
<keyword evidence="2" id="KW-1185">Reference proteome</keyword>
<dbReference type="Proteomes" id="UP000193560">
    <property type="component" value="Unassembled WGS sequence"/>
</dbReference>
<dbReference type="AlphaFoldDB" id="A0A1X2IS13"/>
<reference evidence="1 2" key="1">
    <citation type="submission" date="2016-07" db="EMBL/GenBank/DDBJ databases">
        <title>Pervasive Adenine N6-methylation of Active Genes in Fungi.</title>
        <authorList>
            <consortium name="DOE Joint Genome Institute"/>
            <person name="Mondo S.J."/>
            <person name="Dannebaum R.O."/>
            <person name="Kuo R.C."/>
            <person name="Labutti K."/>
            <person name="Haridas S."/>
            <person name="Kuo A."/>
            <person name="Salamov A."/>
            <person name="Ahrendt S.R."/>
            <person name="Lipzen A."/>
            <person name="Sullivan W."/>
            <person name="Andreopoulos W.B."/>
            <person name="Clum A."/>
            <person name="Lindquist E."/>
            <person name="Daum C."/>
            <person name="Ramamoorthy G.K."/>
            <person name="Gryganskyi A."/>
            <person name="Culley D."/>
            <person name="Magnuson J.K."/>
            <person name="James T.Y."/>
            <person name="O'Malley M.A."/>
            <person name="Stajich J.E."/>
            <person name="Spatafora J.W."/>
            <person name="Visel A."/>
            <person name="Grigoriev I.V."/>
        </authorList>
    </citation>
    <scope>NUCLEOTIDE SEQUENCE [LARGE SCALE GENOMIC DNA]</scope>
    <source>
        <strain evidence="1 2">NRRL 1336</strain>
    </source>
</reference>
<dbReference type="PANTHER" id="PTHR40375:SF2">
    <property type="entry name" value="SPORULATION-SPECIFIC PROTEIN 22"/>
    <property type="match status" value="1"/>
</dbReference>
<dbReference type="EMBL" id="MCGE01000005">
    <property type="protein sequence ID" value="ORZ21274.1"/>
    <property type="molecule type" value="Genomic_DNA"/>
</dbReference>
<sequence length="927" mass="106508">MKMCPFVTELKVLVSELQTLVALSEPDQVFPLAQRVLEKTGQLDISMDIEEEELIIMETLGVNLWNCATTHLLETSFINNCMNETRATLYHIGYRMLSEAYKCIMDKDIDVLFQLSEMAIFAGSQYTACQQYTHAKELLESANQKLRFQTSTNERQLFPTSEQLCQFQTDLMMAFVELAARQSQWKEVQVLLRKMDETMFIQAETPRQKISLLFYYYFKTATEFVDKKEWDHTLHWTLSFCSSTNDYLQMEEHVLTRLAQIICVALEGRNRDILGGAHTHKLLEIVDGCFKNSRTAFEFHCVKLMILLAGSQSLSSPLELAFLIWRKFWILLLKKIVNFYEGIVHTGLPSHTLGGKTKRCLDSQESSQSDAHFQQLYLFKIYIISEWIFRQNDMDDQLPQNESTIKMILEEMYLVKSRLTDEGLWCCLMILWSVGDTFFEKEKYSCALPWYKQIRSFGLTSLKEDIDLLVLARKLSTCCIRLGDLNNAAIYIETSISDSGVTTTALDYLLLLEITIALKDSEKAGQYLDLLFHAQGFTTEILMSSAYLCHKNENGELLQKILDHAFDISGEYMTQEAFKLHLMTLLRWTIRFCVHTKPGSDIKSIGLLVNKNAIVKYMDKAASYCVSLTGAMSSELKNAKEWVLRTGWNLGLQFYGMDHDAEGAMLFAATSKIICLDIHQGVLENQYMPCLFACMVCRLYSPSFNQLNESERITMSNEILSLIKKLSDMQPEKTFDSIVALIQVQCYATLNMFDNALDIFTHYGERLGQSVTLHTLEVFERLAGTILQCETCPQTVATPILKMVSCVLQQQDGQDNKIVEKWAKWNRMYVSLAMIHQNKEEVFNYITQLLASLSNADGIPYPQREIHYLVIITWNEGMIRCHNSDANQGEQWCRLAHDLLSHLDASHNAIKDQINRAFRHLGKSIET</sequence>
<evidence type="ECO:0000313" key="2">
    <source>
        <dbReference type="Proteomes" id="UP000193560"/>
    </source>
</evidence>
<accession>A0A1X2IS13</accession>
<proteinExistence type="predicted"/>